<keyword evidence="5" id="KW-0813">Transport</keyword>
<feature type="transmembrane region" description="Helical" evidence="5">
    <location>
        <begin position="288"/>
        <end position="315"/>
    </location>
</feature>
<evidence type="ECO:0000313" key="8">
    <source>
        <dbReference type="Proteomes" id="UP000065807"/>
    </source>
</evidence>
<dbReference type="InterPro" id="IPR035906">
    <property type="entry name" value="MetI-like_sf"/>
</dbReference>
<feature type="transmembrane region" description="Helical" evidence="5">
    <location>
        <begin position="204"/>
        <end position="225"/>
    </location>
</feature>
<feature type="transmembrane region" description="Helical" evidence="5">
    <location>
        <begin position="336"/>
        <end position="357"/>
    </location>
</feature>
<dbReference type="GO" id="GO:0055085">
    <property type="term" value="P:transmembrane transport"/>
    <property type="evidence" value="ECO:0007669"/>
    <property type="project" value="InterPro"/>
</dbReference>
<reference evidence="8" key="2">
    <citation type="journal article" date="2016" name="Int. J. Syst. Evol. Microbiol.">
        <title>Complete genome sequence and cell structure of Limnochorda pilosa, a Gram-negative spore-former within the phylum Firmicutes.</title>
        <authorList>
            <person name="Watanabe M."/>
            <person name="Kojima H."/>
            <person name="Fukui M."/>
        </authorList>
    </citation>
    <scope>NUCLEOTIDE SEQUENCE [LARGE SCALE GENOMIC DNA]</scope>
    <source>
        <strain evidence="8">HC45</strain>
    </source>
</reference>
<sequence>MTRAPGEAEVRTLTRAQRVRRRFLRHRVGVAGFAVAAVLYLIIALGPFLAPYPFDQMHRDHRYAPPTPIHFMDAEGRFHARPFVYGIERTRDPVTFQFRYQEDRSQIHPIRFLVAGEPYRFLGLLPARVRLFGLDPASEGRLFLFGTDRFGRDLWGRILLGGRVTLSVGIFGILLSTAIGVVMGGISGYYGGRLDNLIQRFIELLRSFPTLPLWLALSMILPPSWSSAKVYFGVVTVLSLIGWTGLARVVRGQYLALREKEFVVAAQALGATDSVVMFRHILPNITSYLIVSATLALPGMILGESSLSFLGLGIKEPMTSWGLLLRDAQTLQALKLYPWFLIPGLFIVVAVLAFNFLGDAVRDAFDPYARD</sequence>
<feature type="transmembrane region" description="Helical" evidence="5">
    <location>
        <begin position="164"/>
        <end position="192"/>
    </location>
</feature>
<keyword evidence="4 5" id="KW-0472">Membrane</keyword>
<dbReference type="PROSITE" id="PS50928">
    <property type="entry name" value="ABC_TM1"/>
    <property type="match status" value="1"/>
</dbReference>
<protein>
    <submittedName>
        <fullName evidence="7">Peptide ABC transporter permease</fullName>
    </submittedName>
</protein>
<evidence type="ECO:0000256" key="3">
    <source>
        <dbReference type="ARBA" id="ARBA00022989"/>
    </source>
</evidence>
<feature type="transmembrane region" description="Helical" evidence="5">
    <location>
        <begin position="28"/>
        <end position="50"/>
    </location>
</feature>
<gene>
    <name evidence="7" type="ORF">LIP_2459</name>
</gene>
<comment type="subcellular location">
    <subcellularLocation>
        <location evidence="5">Cell membrane</location>
        <topology evidence="5">Multi-pass membrane protein</topology>
    </subcellularLocation>
    <subcellularLocation>
        <location evidence="1">Membrane</location>
        <topology evidence="1">Multi-pass membrane protein</topology>
    </subcellularLocation>
</comment>
<dbReference type="CDD" id="cd06261">
    <property type="entry name" value="TM_PBP2"/>
    <property type="match status" value="1"/>
</dbReference>
<evidence type="ECO:0000259" key="6">
    <source>
        <dbReference type="PROSITE" id="PS50928"/>
    </source>
</evidence>
<dbReference type="Gene3D" id="1.10.3720.10">
    <property type="entry name" value="MetI-like"/>
    <property type="match status" value="1"/>
</dbReference>
<reference evidence="8" key="1">
    <citation type="submission" date="2015-07" db="EMBL/GenBank/DDBJ databases">
        <title>Complete genome sequence and phylogenetic analysis of Limnochorda pilosa.</title>
        <authorList>
            <person name="Watanabe M."/>
            <person name="Kojima H."/>
            <person name="Fukui M."/>
        </authorList>
    </citation>
    <scope>NUCLEOTIDE SEQUENCE [LARGE SCALE GENOMIC DNA]</scope>
    <source>
        <strain evidence="8">HC45</strain>
    </source>
</reference>
<name>A0A0K2SMG8_LIMPI</name>
<evidence type="ECO:0000256" key="4">
    <source>
        <dbReference type="ARBA" id="ARBA00023136"/>
    </source>
</evidence>
<comment type="similarity">
    <text evidence="5">Belongs to the binding-protein-dependent transport system permease family.</text>
</comment>
<dbReference type="InterPro" id="IPR025966">
    <property type="entry name" value="OppC_N"/>
</dbReference>
<dbReference type="Pfam" id="PF12911">
    <property type="entry name" value="OppC_N"/>
    <property type="match status" value="1"/>
</dbReference>
<organism evidence="7 8">
    <name type="scientific">Limnochorda pilosa</name>
    <dbReference type="NCBI Taxonomy" id="1555112"/>
    <lineage>
        <taxon>Bacteria</taxon>
        <taxon>Bacillati</taxon>
        <taxon>Bacillota</taxon>
        <taxon>Limnochordia</taxon>
        <taxon>Limnochordales</taxon>
        <taxon>Limnochordaceae</taxon>
        <taxon>Limnochorda</taxon>
    </lineage>
</organism>
<evidence type="ECO:0000256" key="1">
    <source>
        <dbReference type="ARBA" id="ARBA00004141"/>
    </source>
</evidence>
<dbReference type="PANTHER" id="PTHR43839">
    <property type="entry name" value="OPPC IN A BINDING PROTEIN-DEPENDENT TRANSPORT SYSTEM"/>
    <property type="match status" value="1"/>
</dbReference>
<evidence type="ECO:0000313" key="7">
    <source>
        <dbReference type="EMBL" id="BAS28300.1"/>
    </source>
</evidence>
<dbReference type="KEGG" id="lpil:LIP_2459"/>
<dbReference type="AlphaFoldDB" id="A0A0K2SMG8"/>
<keyword evidence="8" id="KW-1185">Reference proteome</keyword>
<dbReference type="GO" id="GO:0005886">
    <property type="term" value="C:plasma membrane"/>
    <property type="evidence" value="ECO:0007669"/>
    <property type="project" value="UniProtKB-SubCell"/>
</dbReference>
<dbReference type="SUPFAM" id="SSF161098">
    <property type="entry name" value="MetI-like"/>
    <property type="match status" value="1"/>
</dbReference>
<accession>A0A0K2SMG8</accession>
<keyword evidence="3 5" id="KW-1133">Transmembrane helix</keyword>
<evidence type="ECO:0000256" key="2">
    <source>
        <dbReference type="ARBA" id="ARBA00022692"/>
    </source>
</evidence>
<feature type="transmembrane region" description="Helical" evidence="5">
    <location>
        <begin position="231"/>
        <end position="250"/>
    </location>
</feature>
<dbReference type="Proteomes" id="UP000065807">
    <property type="component" value="Chromosome"/>
</dbReference>
<dbReference type="EMBL" id="AP014924">
    <property type="protein sequence ID" value="BAS28300.1"/>
    <property type="molecule type" value="Genomic_DNA"/>
</dbReference>
<evidence type="ECO:0000256" key="5">
    <source>
        <dbReference type="RuleBase" id="RU363032"/>
    </source>
</evidence>
<dbReference type="PANTHER" id="PTHR43839:SF3">
    <property type="entry name" value="OLIGOPEPTIDE ABC TRANSPORTER, PERMEASE PROTEIN"/>
    <property type="match status" value="1"/>
</dbReference>
<dbReference type="InterPro" id="IPR000515">
    <property type="entry name" value="MetI-like"/>
</dbReference>
<proteinExistence type="inferred from homology"/>
<dbReference type="Pfam" id="PF00528">
    <property type="entry name" value="BPD_transp_1"/>
    <property type="match status" value="1"/>
</dbReference>
<keyword evidence="2 5" id="KW-0812">Transmembrane</keyword>
<dbReference type="STRING" id="1555112.LIP_2459"/>
<feature type="domain" description="ABC transmembrane type-1" evidence="6">
    <location>
        <begin position="162"/>
        <end position="358"/>
    </location>
</feature>